<name>A0A545U753_9GAMM</name>
<dbReference type="EMBL" id="VIKS01000012">
    <property type="protein sequence ID" value="TQV85306.1"/>
    <property type="molecule type" value="Genomic_DNA"/>
</dbReference>
<dbReference type="AlphaFoldDB" id="A0A545U753"/>
<dbReference type="Proteomes" id="UP000315439">
    <property type="component" value="Unassembled WGS sequence"/>
</dbReference>
<evidence type="ECO:0000313" key="2">
    <source>
        <dbReference type="Proteomes" id="UP000315439"/>
    </source>
</evidence>
<keyword evidence="2" id="KW-1185">Reference proteome</keyword>
<gene>
    <name evidence="1" type="ORF">FLL46_19255</name>
</gene>
<proteinExistence type="predicted"/>
<comment type="caution">
    <text evidence="1">The sequence shown here is derived from an EMBL/GenBank/DDBJ whole genome shotgun (WGS) entry which is preliminary data.</text>
</comment>
<dbReference type="RefSeq" id="WP_142932983.1">
    <property type="nucleotide sequence ID" value="NZ_ML660168.1"/>
</dbReference>
<sequence>MKFLIITLIIYFSNSHLNANEIENTPLGKWPLLVRYDESQCLDVEDDRLNILPYAIAEKNAIHSIFTLSNFGGKVFINPQVNRGWRSITFSVDSAFNRVSESGLSCYQSFDISIKAWPEKYKKLYVVVDKTVRYEILIDKRGLEID</sequence>
<evidence type="ECO:0000313" key="1">
    <source>
        <dbReference type="EMBL" id="TQV85306.1"/>
    </source>
</evidence>
<organism evidence="1 2">
    <name type="scientific">Aliikangiella coralliicola</name>
    <dbReference type="NCBI Taxonomy" id="2592383"/>
    <lineage>
        <taxon>Bacteria</taxon>
        <taxon>Pseudomonadati</taxon>
        <taxon>Pseudomonadota</taxon>
        <taxon>Gammaproteobacteria</taxon>
        <taxon>Oceanospirillales</taxon>
        <taxon>Pleioneaceae</taxon>
        <taxon>Aliikangiella</taxon>
    </lineage>
</organism>
<protein>
    <submittedName>
        <fullName evidence="1">Uncharacterized protein</fullName>
    </submittedName>
</protein>
<reference evidence="1 2" key="1">
    <citation type="submission" date="2019-07" db="EMBL/GenBank/DDBJ databases">
        <title>Draft genome for Aliikangiella sp. M105.</title>
        <authorList>
            <person name="Wang G."/>
        </authorList>
    </citation>
    <scope>NUCLEOTIDE SEQUENCE [LARGE SCALE GENOMIC DNA]</scope>
    <source>
        <strain evidence="1 2">M105</strain>
    </source>
</reference>
<accession>A0A545U753</accession>